<organism evidence="7 8">
    <name type="scientific">Lodderomyces beijingensis</name>
    <dbReference type="NCBI Taxonomy" id="1775926"/>
    <lineage>
        <taxon>Eukaryota</taxon>
        <taxon>Fungi</taxon>
        <taxon>Dikarya</taxon>
        <taxon>Ascomycota</taxon>
        <taxon>Saccharomycotina</taxon>
        <taxon>Pichiomycetes</taxon>
        <taxon>Debaryomycetaceae</taxon>
        <taxon>Candida/Lodderomyces clade</taxon>
        <taxon>Lodderomyces</taxon>
    </lineage>
</organism>
<dbReference type="InterPro" id="IPR001547">
    <property type="entry name" value="Glyco_hydro_5"/>
</dbReference>
<dbReference type="InterPro" id="IPR017853">
    <property type="entry name" value="GH"/>
</dbReference>
<keyword evidence="8" id="KW-1185">Reference proteome</keyword>
<feature type="region of interest" description="Disordered" evidence="4">
    <location>
        <begin position="709"/>
        <end position="783"/>
    </location>
</feature>
<accession>A0ABP0ZSM9</accession>
<feature type="domain" description="Glycoside hydrolase family 5 C-terminal" evidence="6">
    <location>
        <begin position="847"/>
        <end position="927"/>
    </location>
</feature>
<evidence type="ECO:0000256" key="4">
    <source>
        <dbReference type="SAM" id="MobiDB-lite"/>
    </source>
</evidence>
<dbReference type="Proteomes" id="UP001497383">
    <property type="component" value="Chromosome 7"/>
</dbReference>
<dbReference type="InterPro" id="IPR013780">
    <property type="entry name" value="Glyco_hydro_b"/>
</dbReference>
<dbReference type="PANTHER" id="PTHR31308">
    <property type="match status" value="1"/>
</dbReference>
<name>A0ABP0ZSM9_9ASCO</name>
<proteinExistence type="inferred from homology"/>
<evidence type="ECO:0000256" key="1">
    <source>
        <dbReference type="ARBA" id="ARBA00005641"/>
    </source>
</evidence>
<dbReference type="Pfam" id="PF18564">
    <property type="entry name" value="Glyco_hydro_5_C"/>
    <property type="match status" value="1"/>
</dbReference>
<evidence type="ECO:0000256" key="2">
    <source>
        <dbReference type="ARBA" id="ARBA00022801"/>
    </source>
</evidence>
<dbReference type="InterPro" id="IPR018087">
    <property type="entry name" value="Glyco_hydro_5_CS"/>
</dbReference>
<dbReference type="InterPro" id="IPR041036">
    <property type="entry name" value="GH5_C"/>
</dbReference>
<sequence>MRSAKYAHDAIHDRLKLYSVTSNISTTAISSLKSLKRRYPASHPIPVAGNSDDCILDCVPLTTDGQGEFFDEIAGRRVTLKGINVDSQTKLPASPYMPSYGGDSTDPNNVFFDGDNVSFVGRPFPLEDAAVHLQRIKNWGYNTIRYLLTWEAIEHKGPGIYDLQFAEYTVEILKIIAEVKGLYVFLEFHQDVWSRYSGGSGAPMWTFYAAGLDPRNFAANEAAILHNDPRFHESSEIYHKMLWTSNYKRLAPLVMFTMFFAGKNYFPSLEMNGENIQDYLQNKYLGAVEFIWSYVVKHVPELIDNGTILGFESMNEPNSGLVGHPKLDQLPANQQLRVGTTPTVFQAIKLGSGITCEVDEYQITITGPRKCGTRIVDPKGVSAWMTPEVGKEVDARYGFKRSDNWKLGTCLFAQAGIWEPSPSALATASSSSSKNMDEITQSQRLEIGNNCKMLEPEFFSKIYPQHNYEEHLSKRFPKVDTALFINYHFVNHIIKFKQVIRKYRPDVFVLFSTPVLEEPPDLINDSRKVIDAKTVYCPHYYDGLSLMFKSWNSRYNVDTLGIMRGCYLNPVLGIVFGERAIRNCIKKQFIEMRNECNKYLGPIPILMSETGMPFDMDEKRSYRNGKYISQTAALDAICNALEGAHNMSHTFWCYNSQNNHKWGDNWNNEDFSFWSPEDRDLTFEDSYTSIDNVTMHKLNSDSTASVIPSFPAGKKKTDRKLRKAKRKLGKISTSNSSSSLSTKMGFSSSKNSTMSTNSESSYERTFLKSPTPEGNNGYNNNDENPAYVEEALKLTGSAPAATSMSRSSSVSSSQSVISSTSSNVHHHQIKKCFASPDGVRAVSAVIRPYCIATRGRIVASEFDLKSRKFSLQISIDTFDRSNNKYIPTVVFVPKWHFPYLDYGDVYLTSGYIKYNEQLEYIEWYHAPDPSIVEEEEGEDGKEDDDDDNDDEKKTAMKKKKNNATLMRTETIVIKNNSGSLEEMKSIEKGGSDSSCPIT</sequence>
<feature type="compositionally biased region" description="Acidic residues" evidence="4">
    <location>
        <begin position="933"/>
        <end position="949"/>
    </location>
</feature>
<feature type="region of interest" description="Disordered" evidence="4">
    <location>
        <begin position="933"/>
        <end position="961"/>
    </location>
</feature>
<dbReference type="Gene3D" id="2.60.40.1180">
    <property type="entry name" value="Golgi alpha-mannosidase II"/>
    <property type="match status" value="1"/>
</dbReference>
<reference evidence="7 8" key="1">
    <citation type="submission" date="2024-03" db="EMBL/GenBank/DDBJ databases">
        <authorList>
            <person name="Brejova B."/>
        </authorList>
    </citation>
    <scope>NUCLEOTIDE SEQUENCE [LARGE SCALE GENOMIC DNA]</scope>
    <source>
        <strain evidence="7 8">CBS 14171</strain>
    </source>
</reference>
<feature type="region of interest" description="Disordered" evidence="4">
    <location>
        <begin position="976"/>
        <end position="998"/>
    </location>
</feature>
<protein>
    <submittedName>
        <fullName evidence="7">Uncharacterized protein</fullName>
    </submittedName>
</protein>
<feature type="compositionally biased region" description="Low complexity" evidence="4">
    <location>
        <begin position="730"/>
        <end position="760"/>
    </location>
</feature>
<dbReference type="PROSITE" id="PS00659">
    <property type="entry name" value="GLYCOSYL_HYDROL_F5"/>
    <property type="match status" value="1"/>
</dbReference>
<dbReference type="SUPFAM" id="SSF51445">
    <property type="entry name" value="(Trans)glycosidases"/>
    <property type="match status" value="1"/>
</dbReference>
<dbReference type="PANTHER" id="PTHR31308:SF5">
    <property type="entry name" value="ERGOSTERYL-BETA-GLUCOSIDASE"/>
    <property type="match status" value="1"/>
</dbReference>
<dbReference type="Gene3D" id="3.20.20.80">
    <property type="entry name" value="Glycosidases"/>
    <property type="match status" value="2"/>
</dbReference>
<dbReference type="EMBL" id="OZ022411">
    <property type="protein sequence ID" value="CAK9441497.1"/>
    <property type="molecule type" value="Genomic_DNA"/>
</dbReference>
<feature type="compositionally biased region" description="Low complexity" evidence="4">
    <location>
        <begin position="773"/>
        <end position="783"/>
    </location>
</feature>
<evidence type="ECO:0000313" key="8">
    <source>
        <dbReference type="Proteomes" id="UP001497383"/>
    </source>
</evidence>
<keyword evidence="2" id="KW-0378">Hydrolase</keyword>
<comment type="similarity">
    <text evidence="1">Belongs to the glycosyl hydrolase 5 (cellulase A) family.</text>
</comment>
<evidence type="ECO:0000259" key="6">
    <source>
        <dbReference type="Pfam" id="PF18564"/>
    </source>
</evidence>
<feature type="compositionally biased region" description="Basic and acidic residues" evidence="4">
    <location>
        <begin position="981"/>
        <end position="990"/>
    </location>
</feature>
<evidence type="ECO:0000259" key="5">
    <source>
        <dbReference type="Pfam" id="PF00150"/>
    </source>
</evidence>
<feature type="compositionally biased region" description="Basic residues" evidence="4">
    <location>
        <begin position="713"/>
        <end position="729"/>
    </location>
</feature>
<evidence type="ECO:0000313" key="7">
    <source>
        <dbReference type="EMBL" id="CAK9441497.1"/>
    </source>
</evidence>
<dbReference type="Pfam" id="PF00150">
    <property type="entry name" value="Cellulase"/>
    <property type="match status" value="1"/>
</dbReference>
<dbReference type="RefSeq" id="XP_066832303.1">
    <property type="nucleotide sequence ID" value="XM_066975689.1"/>
</dbReference>
<gene>
    <name evidence="7" type="ORF">LODBEIA_P53650</name>
</gene>
<dbReference type="InterPro" id="IPR052066">
    <property type="entry name" value="Glycosphingolipid_Hydrolases"/>
</dbReference>
<evidence type="ECO:0000256" key="3">
    <source>
        <dbReference type="ARBA" id="ARBA00023295"/>
    </source>
</evidence>
<feature type="domain" description="Glycoside hydrolase family 5" evidence="5">
    <location>
        <begin position="130"/>
        <end position="193"/>
    </location>
</feature>
<keyword evidence="3" id="KW-0326">Glycosidase</keyword>
<dbReference type="GeneID" id="92210561"/>